<organism evidence="1 2">
    <name type="scientific">Ottowia beijingensis</name>
    <dbReference type="NCBI Taxonomy" id="1207057"/>
    <lineage>
        <taxon>Bacteria</taxon>
        <taxon>Pseudomonadati</taxon>
        <taxon>Pseudomonadota</taxon>
        <taxon>Betaproteobacteria</taxon>
        <taxon>Burkholderiales</taxon>
        <taxon>Comamonadaceae</taxon>
        <taxon>Ottowia</taxon>
    </lineage>
</organism>
<protein>
    <submittedName>
        <fullName evidence="1">Uncharacterized protein</fullName>
    </submittedName>
</protein>
<sequence>MRVIAGTAPALSKDGYCIATIERSDRTYSTWATTERQCASSDRHWGQLVDGIVVSAPTVGPHLSGEDITLPATDAAGVQSFEISSELNGKGLGFGERFWKYIGRGDISTLFPSGAVPTAIEYEDRYLATPIACALLVEAVSAIKSYFQATGEWPDVRVKVATMLIDEGKTQRNRGAWWSDWGLTKQRDQALEAAFKYCGIEASVKSTDRRNLIHGRRLSVHLQGGGQLVVWLDQGWSYWSMANHHRHTMLASFDMRAPVPTLGETLAEFRLDIQGHELPTQVFVERLETL</sequence>
<comment type="caution">
    <text evidence="1">The sequence shown here is derived from an EMBL/GenBank/DDBJ whole genome shotgun (WGS) entry which is preliminary data.</text>
</comment>
<keyword evidence="2" id="KW-1185">Reference proteome</keyword>
<proteinExistence type="predicted"/>
<reference evidence="1 2" key="1">
    <citation type="submission" date="2020-07" db="EMBL/GenBank/DDBJ databases">
        <authorList>
            <person name="Maaloum M."/>
        </authorList>
    </citation>
    <scope>NUCLEOTIDE SEQUENCE [LARGE SCALE GENOMIC DNA]</scope>
    <source>
        <strain evidence="1 2">GCS-AN-3</strain>
    </source>
</reference>
<name>A0A853IN65_9BURK</name>
<evidence type="ECO:0000313" key="1">
    <source>
        <dbReference type="EMBL" id="NZA01876.1"/>
    </source>
</evidence>
<evidence type="ECO:0000313" key="2">
    <source>
        <dbReference type="Proteomes" id="UP000589716"/>
    </source>
</evidence>
<dbReference type="RefSeq" id="WP_180550276.1">
    <property type="nucleotide sequence ID" value="NZ_JACCKX010000001.1"/>
</dbReference>
<dbReference type="AlphaFoldDB" id="A0A853IN65"/>
<dbReference type="EMBL" id="JACCKX010000001">
    <property type="protein sequence ID" value="NZA01876.1"/>
    <property type="molecule type" value="Genomic_DNA"/>
</dbReference>
<gene>
    <name evidence="1" type="ORF">H0I39_09105</name>
</gene>
<accession>A0A853IN65</accession>
<dbReference type="Proteomes" id="UP000589716">
    <property type="component" value="Unassembled WGS sequence"/>
</dbReference>